<reference evidence="2" key="1">
    <citation type="submission" date="2020-07" db="EMBL/GenBank/DDBJ databases">
        <title>The High-quality genome of the commercially important snow crab, Chionoecetes opilio.</title>
        <authorList>
            <person name="Jeong J.-H."/>
            <person name="Ryu S."/>
        </authorList>
    </citation>
    <scope>NUCLEOTIDE SEQUENCE</scope>
    <source>
        <strain evidence="2">MADBK_172401_WGS</strain>
        <tissue evidence="2">Digestive gland</tissue>
    </source>
</reference>
<proteinExistence type="predicted"/>
<keyword evidence="3" id="KW-1185">Reference proteome</keyword>
<evidence type="ECO:0000313" key="3">
    <source>
        <dbReference type="Proteomes" id="UP000770661"/>
    </source>
</evidence>
<organism evidence="2 3">
    <name type="scientific">Chionoecetes opilio</name>
    <name type="common">Atlantic snow crab</name>
    <name type="synonym">Cancer opilio</name>
    <dbReference type="NCBI Taxonomy" id="41210"/>
    <lineage>
        <taxon>Eukaryota</taxon>
        <taxon>Metazoa</taxon>
        <taxon>Ecdysozoa</taxon>
        <taxon>Arthropoda</taxon>
        <taxon>Crustacea</taxon>
        <taxon>Multicrustacea</taxon>
        <taxon>Malacostraca</taxon>
        <taxon>Eumalacostraca</taxon>
        <taxon>Eucarida</taxon>
        <taxon>Decapoda</taxon>
        <taxon>Pleocyemata</taxon>
        <taxon>Brachyura</taxon>
        <taxon>Eubrachyura</taxon>
        <taxon>Majoidea</taxon>
        <taxon>Majidae</taxon>
        <taxon>Chionoecetes</taxon>
    </lineage>
</organism>
<dbReference type="Proteomes" id="UP000770661">
    <property type="component" value="Unassembled WGS sequence"/>
</dbReference>
<name>A0A8J4XT70_CHIOP</name>
<protein>
    <submittedName>
        <fullName evidence="2">Uncharacterized protein</fullName>
    </submittedName>
</protein>
<comment type="caution">
    <text evidence="2">The sequence shown here is derived from an EMBL/GenBank/DDBJ whole genome shotgun (WGS) entry which is preliminary data.</text>
</comment>
<evidence type="ECO:0000313" key="2">
    <source>
        <dbReference type="EMBL" id="KAG0714366.1"/>
    </source>
</evidence>
<gene>
    <name evidence="2" type="ORF">GWK47_014315</name>
</gene>
<dbReference type="AlphaFoldDB" id="A0A8J4XT70"/>
<evidence type="ECO:0000256" key="1">
    <source>
        <dbReference type="SAM" id="MobiDB-lite"/>
    </source>
</evidence>
<dbReference type="EMBL" id="JACEEZ010020613">
    <property type="protein sequence ID" value="KAG0714366.1"/>
    <property type="molecule type" value="Genomic_DNA"/>
</dbReference>
<accession>A0A8J4XT70</accession>
<sequence length="195" mass="20955">MPPGALLLKRRGPGVSFVGPGNVGFAGNEEADPWQKLQLKPALSLFAVRLGPCARQPIDSSNIGGNVGYMGKINCAPPQSIEDWSYAAPPERGDPLGTIAIEFTPGLPLSCDVRFVLDFSPLNPRTLPLWRLPGPTCTKREAAPSSSSAPRSGGPSIKGRRQGLRDQPEHRGQHFYVGHLASVQRVQACSYRAFT</sequence>
<feature type="compositionally biased region" description="Low complexity" evidence="1">
    <location>
        <begin position="143"/>
        <end position="155"/>
    </location>
</feature>
<feature type="region of interest" description="Disordered" evidence="1">
    <location>
        <begin position="136"/>
        <end position="167"/>
    </location>
</feature>